<accession>K1QZH2</accession>
<evidence type="ECO:0000256" key="2">
    <source>
        <dbReference type="SAM" id="MobiDB-lite"/>
    </source>
</evidence>
<dbReference type="InParanoid" id="K1QZH2"/>
<dbReference type="EMBL" id="JH815933">
    <property type="protein sequence ID" value="EKC34255.1"/>
    <property type="molecule type" value="Genomic_DNA"/>
</dbReference>
<sequence length="500" mass="54725">TGCNDVGIYGSNCDTPCPTNCKGNTCHIQSGKCLNCKPGWTGIYCTTKCREGWYGTNCSQQCFGHCRDGTSCDHVTGQCDRGCAAGWTGLQCNKECKDGNYGYDCINNCSGHCLNNSTCNKQTGQCDRGCDPGYTNIYCNTVCIYNGLAYRTGEQWQDGCKYNCICEDGHMRVPRLSAGCTLETDPSDYCSCKVVVCCQTTTSAPGQPTPSPTKPPTFCVYKGVPYIQGQTWQDGCSTTCRSDDADNNIYNCFDRCPQYPNLPAGCTKTADPNDPCCLVPVCSTPRPTPYNPQYPTTTPNPNQPTTPYNPYVTPLPKGEIVGYNPITQNPYNPSPKPTFCVYKEQQYTNGQTWQDGCDYNCECIDQATGRYKCTERNNNTPMDRLGKMDVTTTANVSIKPQAATSVPRGAHPSLLSLAASLYQARQTTAAKYSTVHPNPTPIPTHHPSTTREHHSRGRNSCTKPRLNLGTTTADYHSSSHPHSTARRSELTTVSICNLFI</sequence>
<reference evidence="3" key="1">
    <citation type="journal article" date="2012" name="Nature">
        <title>The oyster genome reveals stress adaptation and complexity of shell formation.</title>
        <authorList>
            <person name="Zhang G."/>
            <person name="Fang X."/>
            <person name="Guo X."/>
            <person name="Li L."/>
            <person name="Luo R."/>
            <person name="Xu F."/>
            <person name="Yang P."/>
            <person name="Zhang L."/>
            <person name="Wang X."/>
            <person name="Qi H."/>
            <person name="Xiong Z."/>
            <person name="Que H."/>
            <person name="Xie Y."/>
            <person name="Holland P.W."/>
            <person name="Paps J."/>
            <person name="Zhu Y."/>
            <person name="Wu F."/>
            <person name="Chen Y."/>
            <person name="Wang J."/>
            <person name="Peng C."/>
            <person name="Meng J."/>
            <person name="Yang L."/>
            <person name="Liu J."/>
            <person name="Wen B."/>
            <person name="Zhang N."/>
            <person name="Huang Z."/>
            <person name="Zhu Q."/>
            <person name="Feng Y."/>
            <person name="Mount A."/>
            <person name="Hedgecock D."/>
            <person name="Xu Z."/>
            <person name="Liu Y."/>
            <person name="Domazet-Loso T."/>
            <person name="Du Y."/>
            <person name="Sun X."/>
            <person name="Zhang S."/>
            <person name="Liu B."/>
            <person name="Cheng P."/>
            <person name="Jiang X."/>
            <person name="Li J."/>
            <person name="Fan D."/>
            <person name="Wang W."/>
            <person name="Fu W."/>
            <person name="Wang T."/>
            <person name="Wang B."/>
            <person name="Zhang J."/>
            <person name="Peng Z."/>
            <person name="Li Y."/>
            <person name="Li N."/>
            <person name="Wang J."/>
            <person name="Chen M."/>
            <person name="He Y."/>
            <person name="Tan F."/>
            <person name="Song X."/>
            <person name="Zheng Q."/>
            <person name="Huang R."/>
            <person name="Yang H."/>
            <person name="Du X."/>
            <person name="Chen L."/>
            <person name="Yang M."/>
            <person name="Gaffney P.M."/>
            <person name="Wang S."/>
            <person name="Luo L."/>
            <person name="She Z."/>
            <person name="Ming Y."/>
            <person name="Huang W."/>
            <person name="Zhang S."/>
            <person name="Huang B."/>
            <person name="Zhang Y."/>
            <person name="Qu T."/>
            <person name="Ni P."/>
            <person name="Miao G."/>
            <person name="Wang J."/>
            <person name="Wang Q."/>
            <person name="Steinberg C.E."/>
            <person name="Wang H."/>
            <person name="Li N."/>
            <person name="Qian L."/>
            <person name="Zhang G."/>
            <person name="Li Y."/>
            <person name="Yang H."/>
            <person name="Liu X."/>
            <person name="Wang J."/>
            <person name="Yin Y."/>
            <person name="Wang J."/>
        </authorList>
    </citation>
    <scope>NUCLEOTIDE SEQUENCE [LARGE SCALE GENOMIC DNA]</scope>
    <source>
        <strain evidence="3">05x7-T-G4-1.051#20</strain>
    </source>
</reference>
<dbReference type="InterPro" id="IPR042635">
    <property type="entry name" value="MEGF10/SREC1/2-like"/>
</dbReference>
<organism evidence="3">
    <name type="scientific">Magallana gigas</name>
    <name type="common">Pacific oyster</name>
    <name type="synonym">Crassostrea gigas</name>
    <dbReference type="NCBI Taxonomy" id="29159"/>
    <lineage>
        <taxon>Eukaryota</taxon>
        <taxon>Metazoa</taxon>
        <taxon>Spiralia</taxon>
        <taxon>Lophotrochozoa</taxon>
        <taxon>Mollusca</taxon>
        <taxon>Bivalvia</taxon>
        <taxon>Autobranchia</taxon>
        <taxon>Pteriomorphia</taxon>
        <taxon>Ostreida</taxon>
        <taxon>Ostreoidea</taxon>
        <taxon>Ostreidae</taxon>
        <taxon>Magallana</taxon>
    </lineage>
</organism>
<dbReference type="InterPro" id="IPR001007">
    <property type="entry name" value="VWF_dom"/>
</dbReference>
<feature type="non-terminal residue" evidence="3">
    <location>
        <position position="1"/>
    </location>
</feature>
<gene>
    <name evidence="3" type="ORF">CGI_10018331</name>
</gene>
<dbReference type="AlphaFoldDB" id="K1QZH2"/>
<dbReference type="SMART" id="SM00214">
    <property type="entry name" value="VWC"/>
    <property type="match status" value="2"/>
</dbReference>
<evidence type="ECO:0000313" key="3">
    <source>
        <dbReference type="EMBL" id="EKC34255.1"/>
    </source>
</evidence>
<proteinExistence type="predicted"/>
<keyword evidence="3" id="KW-0675">Receptor</keyword>
<evidence type="ECO:0000256" key="1">
    <source>
        <dbReference type="ARBA" id="ARBA00022536"/>
    </source>
</evidence>
<dbReference type="Gene3D" id="2.170.300.10">
    <property type="entry name" value="Tie2 ligand-binding domain superfamily"/>
    <property type="match status" value="1"/>
</dbReference>
<dbReference type="HOGENOM" id="CLU_545851_0_0_1"/>
<protein>
    <submittedName>
        <fullName evidence="3">Scavenger receptor class F member 2</fullName>
    </submittedName>
</protein>
<dbReference type="PANTHER" id="PTHR24043:SF8">
    <property type="entry name" value="EGF-LIKE DOMAIN-CONTAINING PROTEIN"/>
    <property type="match status" value="1"/>
</dbReference>
<feature type="region of interest" description="Disordered" evidence="2">
    <location>
        <begin position="434"/>
        <end position="486"/>
    </location>
</feature>
<dbReference type="InterPro" id="IPR000742">
    <property type="entry name" value="EGF"/>
</dbReference>
<dbReference type="GO" id="GO:0005044">
    <property type="term" value="F:scavenger receptor activity"/>
    <property type="evidence" value="ECO:0007669"/>
    <property type="project" value="InterPro"/>
</dbReference>
<dbReference type="PANTHER" id="PTHR24043">
    <property type="entry name" value="SCAVENGER RECEPTOR CLASS F"/>
    <property type="match status" value="1"/>
</dbReference>
<feature type="compositionally biased region" description="Polar residues" evidence="2">
    <location>
        <begin position="458"/>
        <end position="482"/>
    </location>
</feature>
<name>K1QZH2_MAGGI</name>
<keyword evidence="1" id="KW-0245">EGF-like domain</keyword>
<dbReference type="SUPFAM" id="SSF57603">
    <property type="entry name" value="FnI-like domain"/>
    <property type="match status" value="1"/>
</dbReference>
<dbReference type="SMART" id="SM00181">
    <property type="entry name" value="EGF"/>
    <property type="match status" value="3"/>
</dbReference>